<evidence type="ECO:0000256" key="12">
    <source>
        <dbReference type="SAM" id="SignalP"/>
    </source>
</evidence>
<dbReference type="InterPro" id="IPR013783">
    <property type="entry name" value="Ig-like_fold"/>
</dbReference>
<evidence type="ECO:0000256" key="1">
    <source>
        <dbReference type="ARBA" id="ARBA00002297"/>
    </source>
</evidence>
<protein>
    <submittedName>
        <fullName evidence="14">MHC class I antigen</fullName>
    </submittedName>
</protein>
<comment type="subcellular location">
    <subcellularLocation>
        <location evidence="2">Membrane</location>
        <topology evidence="2">Single-pass type I membrane protein</topology>
    </subcellularLocation>
</comment>
<keyword evidence="12" id="KW-0732">Signal</keyword>
<evidence type="ECO:0000256" key="10">
    <source>
        <dbReference type="RuleBase" id="RU004439"/>
    </source>
</evidence>
<dbReference type="FunFam" id="2.60.40.10:FF:000014">
    <property type="entry name" value="H-2 class I histocompatibility antigen, alpha chain"/>
    <property type="match status" value="1"/>
</dbReference>
<evidence type="ECO:0000256" key="7">
    <source>
        <dbReference type="ARBA" id="ARBA00022989"/>
    </source>
</evidence>
<feature type="chain" id="PRO_5004187479" evidence="12">
    <location>
        <begin position="21"/>
        <end position="330"/>
    </location>
</feature>
<dbReference type="SUPFAM" id="SSF48726">
    <property type="entry name" value="Immunoglobulin"/>
    <property type="match status" value="1"/>
</dbReference>
<evidence type="ECO:0000256" key="3">
    <source>
        <dbReference type="ARBA" id="ARBA00006909"/>
    </source>
</evidence>
<gene>
    <name evidence="14" type="primary">Modo-UG</name>
</gene>
<proteinExistence type="inferred from homology"/>
<dbReference type="PANTHER" id="PTHR16675">
    <property type="entry name" value="MHC CLASS I-RELATED"/>
    <property type="match status" value="1"/>
</dbReference>
<dbReference type="InterPro" id="IPR011161">
    <property type="entry name" value="MHC_I-like_Ag-recog"/>
</dbReference>
<keyword evidence="4" id="KW-0490">MHC I</keyword>
<dbReference type="Gene3D" id="2.60.40.10">
    <property type="entry name" value="Immunoglobulins"/>
    <property type="match status" value="1"/>
</dbReference>
<evidence type="ECO:0000259" key="13">
    <source>
        <dbReference type="PROSITE" id="PS50835"/>
    </source>
</evidence>
<dbReference type="InterPro" id="IPR003006">
    <property type="entry name" value="Ig/MHC_CS"/>
</dbReference>
<dbReference type="InterPro" id="IPR037055">
    <property type="entry name" value="MHC_I-like_Ag-recog_sf"/>
</dbReference>
<evidence type="ECO:0000256" key="9">
    <source>
        <dbReference type="ARBA" id="ARBA00023180"/>
    </source>
</evidence>
<keyword evidence="5 11" id="KW-0812">Transmembrane</keyword>
<comment type="similarity">
    <text evidence="3 10">Belongs to the MHC class I family.</text>
</comment>
<evidence type="ECO:0000256" key="8">
    <source>
        <dbReference type="ARBA" id="ARBA00023136"/>
    </source>
</evidence>
<comment type="function">
    <text evidence="1">Involved in the presentation of foreign antigens to the immune system.</text>
</comment>
<evidence type="ECO:0000256" key="2">
    <source>
        <dbReference type="ARBA" id="ARBA00004479"/>
    </source>
</evidence>
<dbReference type="InterPro" id="IPR036179">
    <property type="entry name" value="Ig-like_dom_sf"/>
</dbReference>
<evidence type="ECO:0000256" key="11">
    <source>
        <dbReference type="SAM" id="Phobius"/>
    </source>
</evidence>
<dbReference type="SUPFAM" id="SSF54452">
    <property type="entry name" value="MHC antigen-recognition domain"/>
    <property type="match status" value="1"/>
</dbReference>
<feature type="transmembrane region" description="Helical" evidence="11">
    <location>
        <begin position="302"/>
        <end position="323"/>
    </location>
</feature>
<dbReference type="Pfam" id="PF07654">
    <property type="entry name" value="C1-set"/>
    <property type="match status" value="1"/>
</dbReference>
<sequence>MEPYVHLLLLGILVLRKASAGSHSLKYFDTAISLPGLGDPQFMTVGYVDDQQFVSFDSCSASQKMEPRAPWMANMDQDYWERNTRNTKIDAQFYRVDLETLRGYFNQSEEGVHTLQRLFGCEVSPDGSFKRSFYQYGYDGHDYLALDTETLTWTAIEPSALNSKRKLEAERRIAERQTAYLKKTCVQWLHKYLEMGKDALLRTDPPSAQIICRTDLDGGVILRCQAQDFYPAMISLTWLRDGEEQLQDTEFIETRPGGDGTFQKWAAVRMASGEVDKYTCRVQHVGLPEPLTLKWEPQPSSIWIIVGIIAVFLTVLIAGAVIWRKKNSDL</sequence>
<keyword evidence="9" id="KW-0325">Glycoprotein</keyword>
<reference evidence="14" key="1">
    <citation type="journal article" date="2006" name="Immunogenetics">
        <title>Modo-UG, a marsupial nonclassical MHC class I locus.</title>
        <authorList>
            <person name="Gouin N."/>
            <person name="Wright A.M."/>
            <person name="Miska K.B."/>
            <person name="Parra Z.E."/>
            <person name="Samollow P.B."/>
            <person name="Baker M.L."/>
            <person name="Miller R.D."/>
        </authorList>
    </citation>
    <scope>NUCLEOTIDE SEQUENCE</scope>
</reference>
<dbReference type="CDD" id="cd07698">
    <property type="entry name" value="IgC1_MHC_I_alpha3"/>
    <property type="match status" value="1"/>
</dbReference>
<keyword evidence="8 11" id="KW-0472">Membrane</keyword>
<dbReference type="GO" id="GO:0030670">
    <property type="term" value="C:phagocytic vesicle membrane"/>
    <property type="evidence" value="ECO:0007669"/>
    <property type="project" value="UniProtKB-ARBA"/>
</dbReference>
<dbReference type="AlphaFoldDB" id="Q1AG55"/>
<dbReference type="FunFam" id="3.30.500.10:FF:000001">
    <property type="entry name" value="H-2 class I histocompatibility antigen, alpha chain"/>
    <property type="match status" value="1"/>
</dbReference>
<dbReference type="GO" id="GO:0098553">
    <property type="term" value="C:lumenal side of endoplasmic reticulum membrane"/>
    <property type="evidence" value="ECO:0007669"/>
    <property type="project" value="UniProtKB-ARBA"/>
</dbReference>
<accession>Q1AG55</accession>
<dbReference type="PANTHER" id="PTHR16675:SF251">
    <property type="entry name" value="HLA CLASS I HISTOCOMPATIBILITY ANTIGEN, C ALPHA CHAIN"/>
    <property type="match status" value="1"/>
</dbReference>
<evidence type="ECO:0000256" key="4">
    <source>
        <dbReference type="ARBA" id="ARBA00022451"/>
    </source>
</evidence>
<dbReference type="SMART" id="SM00407">
    <property type="entry name" value="IGc1"/>
    <property type="match status" value="1"/>
</dbReference>
<feature type="domain" description="Ig-like" evidence="13">
    <location>
        <begin position="205"/>
        <end position="292"/>
    </location>
</feature>
<dbReference type="InterPro" id="IPR007110">
    <property type="entry name" value="Ig-like_dom"/>
</dbReference>
<dbReference type="PROSITE" id="PS50835">
    <property type="entry name" value="IG_LIKE"/>
    <property type="match status" value="1"/>
</dbReference>
<feature type="signal peptide" evidence="12">
    <location>
        <begin position="1"/>
        <end position="20"/>
    </location>
</feature>
<keyword evidence="6" id="KW-0391">Immunity</keyword>
<keyword evidence="7 11" id="KW-1133">Transmembrane helix</keyword>
<dbReference type="Pfam" id="PF00129">
    <property type="entry name" value="MHC_I"/>
    <property type="match status" value="1"/>
</dbReference>
<dbReference type="InterPro" id="IPR050208">
    <property type="entry name" value="MHC_class-I_related"/>
</dbReference>
<evidence type="ECO:0000256" key="5">
    <source>
        <dbReference type="ARBA" id="ARBA00022692"/>
    </source>
</evidence>
<evidence type="ECO:0000256" key="6">
    <source>
        <dbReference type="ARBA" id="ARBA00022859"/>
    </source>
</evidence>
<dbReference type="Gene3D" id="3.30.500.10">
    <property type="entry name" value="MHC class I-like antigen recognition-like"/>
    <property type="match status" value="1"/>
</dbReference>
<dbReference type="GO" id="GO:0042612">
    <property type="term" value="C:MHC class I protein complex"/>
    <property type="evidence" value="ECO:0007669"/>
    <property type="project" value="UniProtKB-KW"/>
</dbReference>
<dbReference type="PRINTS" id="PR01638">
    <property type="entry name" value="MHCCLASSI"/>
</dbReference>
<dbReference type="InterPro" id="IPR011162">
    <property type="entry name" value="MHC_I/II-like_Ag-recog"/>
</dbReference>
<dbReference type="GO" id="GO:0002474">
    <property type="term" value="P:antigen processing and presentation of peptide antigen via MHC class I"/>
    <property type="evidence" value="ECO:0007669"/>
    <property type="project" value="UniProtKB-KW"/>
</dbReference>
<dbReference type="InterPro" id="IPR001039">
    <property type="entry name" value="MHC_I_a_a1/a2"/>
</dbReference>
<dbReference type="PROSITE" id="PS00290">
    <property type="entry name" value="IG_MHC"/>
    <property type="match status" value="1"/>
</dbReference>
<dbReference type="InterPro" id="IPR003597">
    <property type="entry name" value="Ig_C1-set"/>
</dbReference>
<name>Q1AG55_MONDO</name>
<evidence type="ECO:0000313" key="14">
    <source>
        <dbReference type="EMBL" id="ABA54230.1"/>
    </source>
</evidence>
<dbReference type="EMBL" id="DQ138606">
    <property type="protein sequence ID" value="ABA54230.1"/>
    <property type="molecule type" value="Genomic_DNA"/>
</dbReference>
<organism evidence="14">
    <name type="scientific">Monodelphis domestica</name>
    <name type="common">Gray short-tailed opossum</name>
    <dbReference type="NCBI Taxonomy" id="13616"/>
    <lineage>
        <taxon>Eukaryota</taxon>
        <taxon>Metazoa</taxon>
        <taxon>Chordata</taxon>
        <taxon>Craniata</taxon>
        <taxon>Vertebrata</taxon>
        <taxon>Euteleostomi</taxon>
        <taxon>Mammalia</taxon>
        <taxon>Metatheria</taxon>
        <taxon>Didelphimorphia</taxon>
        <taxon>Didelphidae</taxon>
        <taxon>Monodelphis</taxon>
    </lineage>
</organism>